<sequence length="345" mass="40021">MNKNCLIKNASDWGVMLLISVAIGFFITFIFDGFSIFNISWYRLRTTTLISTIIGILMWKGNQSIQVLINRKFPWDVNPAKAFRWNISISSIYNTIAVFIIYTLFSIYYSQGEFDFGKQAENIIINSTIISFISFFVWTIMFLRKFFKGFKEQVIKEEQYKRDIAVYQYEMLKNQVNPHFLFNSLNVLTSLVETDPDAATKFIRKLAEVYRYVLDIKDKELVPLSEELRLAEAYVYMQKNRFGDNLIVNNSVNPDSKQIVPLALQMLIENAVKHNVVSSDKPLTIDIYENGGYLVCENNLQKKSTLPDSNTIGLNNIRERYVFLTHTPMEFGEKDGKFVVKLPLV</sequence>
<evidence type="ECO:0000313" key="4">
    <source>
        <dbReference type="Proteomes" id="UP000294830"/>
    </source>
</evidence>
<dbReference type="AlphaFoldDB" id="A0A4R2ESG6"/>
<evidence type="ECO:0000256" key="1">
    <source>
        <dbReference type="SAM" id="Phobius"/>
    </source>
</evidence>
<keyword evidence="3" id="KW-0808">Transferase</keyword>
<feature type="domain" description="Signal transduction histidine kinase internal region" evidence="2">
    <location>
        <begin position="168"/>
        <end position="246"/>
    </location>
</feature>
<dbReference type="Proteomes" id="UP000294830">
    <property type="component" value="Unassembled WGS sequence"/>
</dbReference>
<keyword evidence="1" id="KW-1133">Transmembrane helix</keyword>
<keyword evidence="4" id="KW-1185">Reference proteome</keyword>
<dbReference type="PANTHER" id="PTHR34220:SF7">
    <property type="entry name" value="SENSOR HISTIDINE KINASE YPDA"/>
    <property type="match status" value="1"/>
</dbReference>
<evidence type="ECO:0000313" key="3">
    <source>
        <dbReference type="EMBL" id="TCN70566.1"/>
    </source>
</evidence>
<dbReference type="GO" id="GO:0016020">
    <property type="term" value="C:membrane"/>
    <property type="evidence" value="ECO:0007669"/>
    <property type="project" value="InterPro"/>
</dbReference>
<proteinExistence type="predicted"/>
<comment type="caution">
    <text evidence="3">The sequence shown here is derived from an EMBL/GenBank/DDBJ whole genome shotgun (WGS) entry which is preliminary data.</text>
</comment>
<dbReference type="Pfam" id="PF06580">
    <property type="entry name" value="His_kinase"/>
    <property type="match status" value="1"/>
</dbReference>
<dbReference type="RefSeq" id="WP_207895586.1">
    <property type="nucleotide sequence ID" value="NZ_SLWB01000003.1"/>
</dbReference>
<feature type="transmembrane region" description="Helical" evidence="1">
    <location>
        <begin position="123"/>
        <end position="143"/>
    </location>
</feature>
<feature type="transmembrane region" description="Helical" evidence="1">
    <location>
        <begin position="12"/>
        <end position="36"/>
    </location>
</feature>
<dbReference type="EMBL" id="SLWB01000003">
    <property type="protein sequence ID" value="TCN70566.1"/>
    <property type="molecule type" value="Genomic_DNA"/>
</dbReference>
<dbReference type="InterPro" id="IPR050640">
    <property type="entry name" value="Bact_2-comp_sensor_kinase"/>
</dbReference>
<organism evidence="3 4">
    <name type="scientific">Acetobacteroides hydrogenigenes</name>
    <dbReference type="NCBI Taxonomy" id="979970"/>
    <lineage>
        <taxon>Bacteria</taxon>
        <taxon>Pseudomonadati</taxon>
        <taxon>Bacteroidota</taxon>
        <taxon>Bacteroidia</taxon>
        <taxon>Bacteroidales</taxon>
        <taxon>Rikenellaceae</taxon>
        <taxon>Acetobacteroides</taxon>
    </lineage>
</organism>
<protein>
    <submittedName>
        <fullName evidence="3">Histidine kinase</fullName>
    </submittedName>
</protein>
<dbReference type="GO" id="GO:0000155">
    <property type="term" value="F:phosphorelay sensor kinase activity"/>
    <property type="evidence" value="ECO:0007669"/>
    <property type="project" value="InterPro"/>
</dbReference>
<keyword evidence="1" id="KW-0472">Membrane</keyword>
<keyword evidence="3" id="KW-0418">Kinase</keyword>
<keyword evidence="1" id="KW-0812">Transmembrane</keyword>
<name>A0A4R2ESG6_9BACT</name>
<dbReference type="PANTHER" id="PTHR34220">
    <property type="entry name" value="SENSOR HISTIDINE KINASE YPDA"/>
    <property type="match status" value="1"/>
</dbReference>
<feature type="transmembrane region" description="Helical" evidence="1">
    <location>
        <begin position="91"/>
        <end position="111"/>
    </location>
</feature>
<evidence type="ECO:0000259" key="2">
    <source>
        <dbReference type="Pfam" id="PF06580"/>
    </source>
</evidence>
<dbReference type="InterPro" id="IPR010559">
    <property type="entry name" value="Sig_transdc_His_kin_internal"/>
</dbReference>
<reference evidence="3 4" key="1">
    <citation type="submission" date="2019-03" db="EMBL/GenBank/DDBJ databases">
        <title>Genomic Encyclopedia of Archaeal and Bacterial Type Strains, Phase II (KMG-II): from individual species to whole genera.</title>
        <authorList>
            <person name="Goeker M."/>
        </authorList>
    </citation>
    <scope>NUCLEOTIDE SEQUENCE [LARGE SCALE GENOMIC DNA]</scope>
    <source>
        <strain evidence="3 4">RL-C</strain>
    </source>
</reference>
<gene>
    <name evidence="3" type="ORF">CLV25_10382</name>
</gene>
<accession>A0A4R2ESG6</accession>